<evidence type="ECO:0000313" key="6">
    <source>
        <dbReference type="EMBL" id="CAA9492364.1"/>
    </source>
</evidence>
<keyword evidence="4 5" id="KW-0472">Membrane</keyword>
<name>A0A6J4S8U7_9ACTN</name>
<feature type="transmembrane region" description="Helical" evidence="5">
    <location>
        <begin position="12"/>
        <end position="30"/>
    </location>
</feature>
<proteinExistence type="predicted"/>
<keyword evidence="2 5" id="KW-0812">Transmembrane</keyword>
<organism evidence="6">
    <name type="scientific">uncultured Rubrobacteraceae bacterium</name>
    <dbReference type="NCBI Taxonomy" id="349277"/>
    <lineage>
        <taxon>Bacteria</taxon>
        <taxon>Bacillati</taxon>
        <taxon>Actinomycetota</taxon>
        <taxon>Rubrobacteria</taxon>
        <taxon>Rubrobacterales</taxon>
        <taxon>Rubrobacteraceae</taxon>
        <taxon>environmental samples</taxon>
    </lineage>
</organism>
<dbReference type="Pfam" id="PF10755">
    <property type="entry name" value="DUF2585"/>
    <property type="match status" value="1"/>
</dbReference>
<dbReference type="InterPro" id="IPR019691">
    <property type="entry name" value="DUF2585"/>
</dbReference>
<dbReference type="EMBL" id="CADCVK010000329">
    <property type="protein sequence ID" value="CAA9492364.1"/>
    <property type="molecule type" value="Genomic_DNA"/>
</dbReference>
<keyword evidence="1" id="KW-1003">Cell membrane</keyword>
<dbReference type="AlphaFoldDB" id="A0A6J4S8U7"/>
<evidence type="ECO:0000256" key="4">
    <source>
        <dbReference type="ARBA" id="ARBA00023136"/>
    </source>
</evidence>
<keyword evidence="3 5" id="KW-1133">Transmembrane helix</keyword>
<evidence type="ECO:0000256" key="3">
    <source>
        <dbReference type="ARBA" id="ARBA00022989"/>
    </source>
</evidence>
<evidence type="ECO:0000256" key="1">
    <source>
        <dbReference type="ARBA" id="ARBA00022475"/>
    </source>
</evidence>
<accession>A0A6J4S8U7</accession>
<protein>
    <submittedName>
        <fullName evidence="6">Uncharacterized protein</fullName>
    </submittedName>
</protein>
<evidence type="ECO:0000256" key="2">
    <source>
        <dbReference type="ARBA" id="ARBA00022692"/>
    </source>
</evidence>
<dbReference type="GO" id="GO:0005886">
    <property type="term" value="C:plasma membrane"/>
    <property type="evidence" value="ECO:0007669"/>
    <property type="project" value="InterPro"/>
</dbReference>
<evidence type="ECO:0000256" key="5">
    <source>
        <dbReference type="SAM" id="Phobius"/>
    </source>
</evidence>
<reference evidence="6" key="1">
    <citation type="submission" date="2020-02" db="EMBL/GenBank/DDBJ databases">
        <authorList>
            <person name="Meier V. D."/>
        </authorList>
    </citation>
    <scope>NUCLEOTIDE SEQUENCE</scope>
    <source>
        <strain evidence="6">AVDCRST_MAG12</strain>
    </source>
</reference>
<sequence length="46" mass="5324">MWLRVRAAPVSRVRSLALFVAVEVVLVFWIRDSLILNVLTLIYPVE</sequence>
<gene>
    <name evidence="6" type="ORF">AVDCRST_MAG12-2170</name>
</gene>